<dbReference type="Proteomes" id="UP001500063">
    <property type="component" value="Unassembled WGS sequence"/>
</dbReference>
<protein>
    <submittedName>
        <fullName evidence="1">Uncharacterized protein</fullName>
    </submittedName>
</protein>
<accession>A0ABP3FWN7</accession>
<name>A0ABP3FWN7_9ACTN</name>
<reference evidence="2" key="1">
    <citation type="journal article" date="2019" name="Int. J. Syst. Evol. Microbiol.">
        <title>The Global Catalogue of Microorganisms (GCM) 10K type strain sequencing project: providing services to taxonomists for standard genome sequencing and annotation.</title>
        <authorList>
            <consortium name="The Broad Institute Genomics Platform"/>
            <consortium name="The Broad Institute Genome Sequencing Center for Infectious Disease"/>
            <person name="Wu L."/>
            <person name="Ma J."/>
        </authorList>
    </citation>
    <scope>NUCLEOTIDE SEQUENCE [LARGE SCALE GENOMIC DNA]</scope>
    <source>
        <strain evidence="2">JCM 4565</strain>
    </source>
</reference>
<evidence type="ECO:0000313" key="1">
    <source>
        <dbReference type="EMBL" id="GAA0328535.1"/>
    </source>
</evidence>
<comment type="caution">
    <text evidence="1">The sequence shown here is derived from an EMBL/GenBank/DDBJ whole genome shotgun (WGS) entry which is preliminary data.</text>
</comment>
<sequence>MGDIPTFLPWWQVHTVERFRVLNTFNIPVGSVPLRFADAGFHGQGGAPDSEWLPVSFN</sequence>
<evidence type="ECO:0000313" key="2">
    <source>
        <dbReference type="Proteomes" id="UP001500063"/>
    </source>
</evidence>
<organism evidence="1 2">
    <name type="scientific">Streptomyces blastmyceticus</name>
    <dbReference type="NCBI Taxonomy" id="68180"/>
    <lineage>
        <taxon>Bacteria</taxon>
        <taxon>Bacillati</taxon>
        <taxon>Actinomycetota</taxon>
        <taxon>Actinomycetes</taxon>
        <taxon>Kitasatosporales</taxon>
        <taxon>Streptomycetaceae</taxon>
        <taxon>Streptomyces</taxon>
    </lineage>
</organism>
<proteinExistence type="predicted"/>
<gene>
    <name evidence="1" type="ORF">GCM10010319_00630</name>
</gene>
<dbReference type="EMBL" id="BAAABW010000001">
    <property type="protein sequence ID" value="GAA0328535.1"/>
    <property type="molecule type" value="Genomic_DNA"/>
</dbReference>
<keyword evidence="2" id="KW-1185">Reference proteome</keyword>